<dbReference type="InterPro" id="IPR051603">
    <property type="entry name" value="Zinc-ADH_QOR/CCCR"/>
</dbReference>
<sequence length="332" mass="35598">MKAIVMTRPGEAAEVLELRDLPEPALTAPTQIKVRLRAAGVNPIDTKVRRRGLFYDDALPAVLGCDGAGEVVEAGAEVDRFRIGDRVWFCNGGLGAEQGNYAEYTVLDQRWAAPMPASSAFASAAAGPLVLITAWGALYDRGRLQPGQTVLVHAAAGGVGHVAVQLAKLRGARVIATVGSEDKAALARGWGADETIDYRTQDFVAEVNALTGGRGADLVLDTVGPEVFRRSVECTAHFGDLVTLLDTGATSLAEARMRNLRIGFELMLVPMLRKLDAARDHHVEILRACGEWIDDGKLELYVSGVHPLEEAARVHDIIEAGHTTGKRVFCID</sequence>
<dbReference type="SMART" id="SM00829">
    <property type="entry name" value="PKS_ER"/>
    <property type="match status" value="1"/>
</dbReference>
<dbReference type="AlphaFoldDB" id="A0AA35UQW2"/>
<gene>
    <name evidence="7" type="ORF">MCNOR_1756</name>
</gene>
<evidence type="ECO:0000256" key="3">
    <source>
        <dbReference type="ARBA" id="ARBA00022490"/>
    </source>
</evidence>
<protein>
    <submittedName>
        <fullName evidence="7">NADPH:quinone reductase</fullName>
        <ecNumber evidence="7">1.6.5.5</ecNumber>
    </submittedName>
</protein>
<evidence type="ECO:0000256" key="4">
    <source>
        <dbReference type="ARBA" id="ARBA00022857"/>
    </source>
</evidence>
<evidence type="ECO:0000256" key="2">
    <source>
        <dbReference type="ARBA" id="ARBA00011881"/>
    </source>
</evidence>
<dbReference type="RefSeq" id="WP_017365560.1">
    <property type="nucleotide sequence ID" value="NZ_CP079096.1"/>
</dbReference>
<comment type="subunit">
    <text evidence="2">Homotetramer.</text>
</comment>
<dbReference type="GO" id="GO:0005737">
    <property type="term" value="C:cytoplasm"/>
    <property type="evidence" value="ECO:0007669"/>
    <property type="project" value="UniProtKB-SubCell"/>
</dbReference>
<dbReference type="EC" id="1.6.5.5" evidence="7"/>
<comment type="subcellular location">
    <subcellularLocation>
        <location evidence="1">Cytoplasm</location>
    </subcellularLocation>
</comment>
<keyword evidence="5" id="KW-0694">RNA-binding</keyword>
<evidence type="ECO:0000313" key="8">
    <source>
        <dbReference type="Proteomes" id="UP001158598"/>
    </source>
</evidence>
<evidence type="ECO:0000256" key="1">
    <source>
        <dbReference type="ARBA" id="ARBA00004496"/>
    </source>
</evidence>
<dbReference type="Gene3D" id="3.90.180.10">
    <property type="entry name" value="Medium-chain alcohol dehydrogenases, catalytic domain"/>
    <property type="match status" value="1"/>
</dbReference>
<dbReference type="SUPFAM" id="SSF50129">
    <property type="entry name" value="GroES-like"/>
    <property type="match status" value="1"/>
</dbReference>
<dbReference type="Proteomes" id="UP001158598">
    <property type="component" value="Chromosome"/>
</dbReference>
<evidence type="ECO:0000256" key="5">
    <source>
        <dbReference type="ARBA" id="ARBA00022884"/>
    </source>
</evidence>
<keyword evidence="7" id="KW-0560">Oxidoreductase</keyword>
<dbReference type="GO" id="GO:0008270">
    <property type="term" value="F:zinc ion binding"/>
    <property type="evidence" value="ECO:0007669"/>
    <property type="project" value="InterPro"/>
</dbReference>
<keyword evidence="3" id="KW-0963">Cytoplasm</keyword>
<dbReference type="PANTHER" id="PTHR44154:SF1">
    <property type="entry name" value="QUINONE OXIDOREDUCTASE"/>
    <property type="match status" value="1"/>
</dbReference>
<dbReference type="EMBL" id="OX458332">
    <property type="protein sequence ID" value="CAI8811139.1"/>
    <property type="molecule type" value="Genomic_DNA"/>
</dbReference>
<dbReference type="InterPro" id="IPR036291">
    <property type="entry name" value="NAD(P)-bd_dom_sf"/>
</dbReference>
<dbReference type="InterPro" id="IPR020843">
    <property type="entry name" value="ER"/>
</dbReference>
<evidence type="ECO:0000259" key="6">
    <source>
        <dbReference type="SMART" id="SM00829"/>
    </source>
</evidence>
<dbReference type="GO" id="GO:0003723">
    <property type="term" value="F:RNA binding"/>
    <property type="evidence" value="ECO:0007669"/>
    <property type="project" value="UniProtKB-KW"/>
</dbReference>
<dbReference type="SUPFAM" id="SSF51735">
    <property type="entry name" value="NAD(P)-binding Rossmann-fold domains"/>
    <property type="match status" value="1"/>
</dbReference>
<reference evidence="7" key="1">
    <citation type="submission" date="2023-03" db="EMBL/GenBank/DDBJ databases">
        <authorList>
            <person name="Pearce D."/>
        </authorList>
    </citation>
    <scope>NUCLEOTIDE SEQUENCE</scope>
    <source>
        <strain evidence="7">Mc</strain>
    </source>
</reference>
<evidence type="ECO:0000313" key="7">
    <source>
        <dbReference type="EMBL" id="CAI8811139.1"/>
    </source>
</evidence>
<dbReference type="CDD" id="cd08272">
    <property type="entry name" value="MDR6"/>
    <property type="match status" value="1"/>
</dbReference>
<feature type="domain" description="Enoyl reductase (ER)" evidence="6">
    <location>
        <begin position="12"/>
        <end position="329"/>
    </location>
</feature>
<dbReference type="InterPro" id="IPR013154">
    <property type="entry name" value="ADH-like_N"/>
</dbReference>
<dbReference type="PANTHER" id="PTHR44154">
    <property type="entry name" value="QUINONE OXIDOREDUCTASE"/>
    <property type="match status" value="1"/>
</dbReference>
<name>A0AA35UQW2_METCP</name>
<dbReference type="Gene3D" id="3.40.50.720">
    <property type="entry name" value="NAD(P)-binding Rossmann-like Domain"/>
    <property type="match status" value="1"/>
</dbReference>
<dbReference type="GO" id="GO:0003960">
    <property type="term" value="F:quinone reductase (NADPH) activity"/>
    <property type="evidence" value="ECO:0007669"/>
    <property type="project" value="UniProtKB-EC"/>
</dbReference>
<dbReference type="InterPro" id="IPR011032">
    <property type="entry name" value="GroES-like_sf"/>
</dbReference>
<dbReference type="Pfam" id="PF13602">
    <property type="entry name" value="ADH_zinc_N_2"/>
    <property type="match status" value="1"/>
</dbReference>
<accession>A0AA35UQW2</accession>
<proteinExistence type="predicted"/>
<keyword evidence="4" id="KW-0521">NADP</keyword>
<dbReference type="InterPro" id="IPR002364">
    <property type="entry name" value="Quin_OxRdtase/zeta-crystal_CS"/>
</dbReference>
<organism evidence="7 8">
    <name type="scientific">Methylococcus capsulatus</name>
    <dbReference type="NCBI Taxonomy" id="414"/>
    <lineage>
        <taxon>Bacteria</taxon>
        <taxon>Pseudomonadati</taxon>
        <taxon>Pseudomonadota</taxon>
        <taxon>Gammaproteobacteria</taxon>
        <taxon>Methylococcales</taxon>
        <taxon>Methylococcaceae</taxon>
        <taxon>Methylococcus</taxon>
    </lineage>
</organism>
<dbReference type="PROSITE" id="PS01162">
    <property type="entry name" value="QOR_ZETA_CRYSTAL"/>
    <property type="match status" value="1"/>
</dbReference>
<dbReference type="Pfam" id="PF08240">
    <property type="entry name" value="ADH_N"/>
    <property type="match status" value="1"/>
</dbReference>